<dbReference type="AlphaFoldDB" id="A0A327N6I9"/>
<evidence type="ECO:0000313" key="2">
    <source>
        <dbReference type="Proteomes" id="UP000249493"/>
    </source>
</evidence>
<evidence type="ECO:0000313" key="1">
    <source>
        <dbReference type="EMBL" id="RAI68168.1"/>
    </source>
</evidence>
<comment type="caution">
    <text evidence="1">The sequence shown here is derived from an EMBL/GenBank/DDBJ whole genome shotgun (WGS) entry which is preliminary data.</text>
</comment>
<reference evidence="1 2" key="1">
    <citation type="submission" date="2018-06" db="EMBL/GenBank/DDBJ databases">
        <authorList>
            <person name="Zhirakovskaya E."/>
        </authorList>
    </citation>
    <scope>NUCLEOTIDE SEQUENCE [LARGE SCALE GENOMIC DNA]</scope>
    <source>
        <strain evidence="1 2">LY3</strain>
    </source>
</reference>
<gene>
    <name evidence="1" type="ORF">DOZ80_17350</name>
</gene>
<dbReference type="EMBL" id="QLIN01000007">
    <property type="protein sequence ID" value="RAI68168.1"/>
    <property type="molecule type" value="Genomic_DNA"/>
</dbReference>
<organism evidence="1 2">
    <name type="scientific">Pseudomonas fluorescens</name>
    <dbReference type="NCBI Taxonomy" id="294"/>
    <lineage>
        <taxon>Bacteria</taxon>
        <taxon>Pseudomonadati</taxon>
        <taxon>Pseudomonadota</taxon>
        <taxon>Gammaproteobacteria</taxon>
        <taxon>Pseudomonadales</taxon>
        <taxon>Pseudomonadaceae</taxon>
        <taxon>Pseudomonas</taxon>
    </lineage>
</organism>
<proteinExistence type="predicted"/>
<dbReference type="Proteomes" id="UP000249493">
    <property type="component" value="Unassembled WGS sequence"/>
</dbReference>
<sequence>MSQKIGVDHDSVGAGLPAIRSLSLVWALGTPSLASQLLQRMFVARDFRRSRLAGDQVLEPCMGLGDTIAGKPAPTKDVRRLRFP</sequence>
<protein>
    <submittedName>
        <fullName evidence="1">Uncharacterized protein</fullName>
    </submittedName>
</protein>
<accession>A0A327N6I9</accession>
<name>A0A327N6I9_PSEFL</name>